<keyword evidence="8" id="KW-1133">Transmembrane helix</keyword>
<evidence type="ECO:0000256" key="2">
    <source>
        <dbReference type="ARBA" id="ARBA00004481"/>
    </source>
</evidence>
<keyword evidence="6" id="KW-0862">Zinc</keyword>
<dbReference type="PANTHER" id="PTHR23292:SF6">
    <property type="entry name" value="FI16602P1-RELATED"/>
    <property type="match status" value="1"/>
</dbReference>
<evidence type="ECO:0000256" key="7">
    <source>
        <dbReference type="ARBA" id="ARBA00023136"/>
    </source>
</evidence>
<keyword evidence="7 8" id="KW-0472">Membrane</keyword>
<dbReference type="RefSeq" id="XP_026671802.1">
    <property type="nucleotide sequence ID" value="XM_026816001.1"/>
</dbReference>
<dbReference type="InterPro" id="IPR037519">
    <property type="entry name" value="LITAF_fam"/>
</dbReference>
<comment type="subcellular location">
    <subcellularLocation>
        <location evidence="2">Endosome membrane</location>
        <topology evidence="2">Peripheral membrane protein</topology>
    </subcellularLocation>
    <subcellularLocation>
        <location evidence="1">Late endosome membrane</location>
    </subcellularLocation>
    <subcellularLocation>
        <location evidence="3">Lysosome membrane</location>
        <topology evidence="3">Peripheral membrane protein</topology>
        <orientation evidence="3">Cytoplasmic side</orientation>
    </subcellularLocation>
</comment>
<proteinExistence type="inferred from homology"/>
<keyword evidence="8" id="KW-0812">Transmembrane</keyword>
<reference evidence="11" key="1">
    <citation type="submission" date="2025-08" db="UniProtKB">
        <authorList>
            <consortium name="RefSeq"/>
        </authorList>
    </citation>
    <scope>IDENTIFICATION</scope>
    <source>
        <tissue evidence="11">Whole body</tissue>
    </source>
</reference>
<organism evidence="10 11">
    <name type="scientific">Ceratina calcarata</name>
    <dbReference type="NCBI Taxonomy" id="156304"/>
    <lineage>
        <taxon>Eukaryota</taxon>
        <taxon>Metazoa</taxon>
        <taxon>Ecdysozoa</taxon>
        <taxon>Arthropoda</taxon>
        <taxon>Hexapoda</taxon>
        <taxon>Insecta</taxon>
        <taxon>Pterygota</taxon>
        <taxon>Neoptera</taxon>
        <taxon>Endopterygota</taxon>
        <taxon>Hymenoptera</taxon>
        <taxon>Apocrita</taxon>
        <taxon>Aculeata</taxon>
        <taxon>Apoidea</taxon>
        <taxon>Anthophila</taxon>
        <taxon>Apidae</taxon>
        <taxon>Ceratina</taxon>
        <taxon>Zadontomerus</taxon>
    </lineage>
</organism>
<evidence type="ECO:0000256" key="3">
    <source>
        <dbReference type="ARBA" id="ARBA00004630"/>
    </source>
</evidence>
<dbReference type="GO" id="GO:0031902">
    <property type="term" value="C:late endosome membrane"/>
    <property type="evidence" value="ECO:0007669"/>
    <property type="project" value="UniProtKB-SubCell"/>
</dbReference>
<accession>A0AAJ7S5N5</accession>
<dbReference type="GO" id="GO:0005765">
    <property type="term" value="C:lysosomal membrane"/>
    <property type="evidence" value="ECO:0007669"/>
    <property type="project" value="UniProtKB-SubCell"/>
</dbReference>
<evidence type="ECO:0000313" key="11">
    <source>
        <dbReference type="RefSeq" id="XP_026671802.1"/>
    </source>
</evidence>
<evidence type="ECO:0000256" key="8">
    <source>
        <dbReference type="SAM" id="Phobius"/>
    </source>
</evidence>
<keyword evidence="10" id="KW-1185">Reference proteome</keyword>
<feature type="transmembrane region" description="Helical" evidence="8">
    <location>
        <begin position="127"/>
        <end position="149"/>
    </location>
</feature>
<sequence length="174" mass="19630">MRDAPPTYSTIYASRAMTVRDQWRPFRSSSNRSSVIAPMPPPSYAQTEGISLATYSMDHLYSVSRNKDKSERDTRLLTADRLIPILVLTLASLAANASRFWSPRPTTAICPRCTAIIITTVQVRRSLITHAAVVVLFLCGCWPCCMIPYCMNSCKIIDHYCPVCRAYLGTYRPW</sequence>
<dbReference type="PANTHER" id="PTHR23292">
    <property type="entry name" value="LIPOPOLYSACCHARIDE-INDUCED TUMOR NECROSIS FACTOR-ALPHA FACTOR"/>
    <property type="match status" value="1"/>
</dbReference>
<comment type="similarity">
    <text evidence="4">Belongs to the CDIP1/LITAF family.</text>
</comment>
<dbReference type="PROSITE" id="PS51837">
    <property type="entry name" value="LITAF"/>
    <property type="match status" value="1"/>
</dbReference>
<protein>
    <submittedName>
        <fullName evidence="11">Lipopolysaccharide-induced tumor necrosis factor-alpha factor homolog</fullName>
    </submittedName>
</protein>
<dbReference type="InterPro" id="IPR006629">
    <property type="entry name" value="LITAF"/>
</dbReference>
<name>A0AAJ7S5N5_9HYME</name>
<dbReference type="GO" id="GO:0008270">
    <property type="term" value="F:zinc ion binding"/>
    <property type="evidence" value="ECO:0007669"/>
    <property type="project" value="TreeGrafter"/>
</dbReference>
<gene>
    <name evidence="11" type="primary">LOC108627721</name>
</gene>
<evidence type="ECO:0000256" key="5">
    <source>
        <dbReference type="ARBA" id="ARBA00022723"/>
    </source>
</evidence>
<dbReference type="KEGG" id="ccal:108627721"/>
<evidence type="ECO:0000259" key="9">
    <source>
        <dbReference type="PROSITE" id="PS51837"/>
    </source>
</evidence>
<dbReference type="GeneID" id="108627721"/>
<dbReference type="Proteomes" id="UP000694925">
    <property type="component" value="Unplaced"/>
</dbReference>
<evidence type="ECO:0000256" key="1">
    <source>
        <dbReference type="ARBA" id="ARBA00004414"/>
    </source>
</evidence>
<keyword evidence="5" id="KW-0479">Metal-binding</keyword>
<evidence type="ECO:0000256" key="6">
    <source>
        <dbReference type="ARBA" id="ARBA00022833"/>
    </source>
</evidence>
<feature type="domain" description="LITAF" evidence="9">
    <location>
        <begin position="90"/>
        <end position="173"/>
    </location>
</feature>
<dbReference type="AlphaFoldDB" id="A0AAJ7S5N5"/>
<dbReference type="Pfam" id="PF10601">
    <property type="entry name" value="zf-LITAF-like"/>
    <property type="match status" value="1"/>
</dbReference>
<evidence type="ECO:0000256" key="4">
    <source>
        <dbReference type="ARBA" id="ARBA00005975"/>
    </source>
</evidence>
<dbReference type="SMART" id="SM00714">
    <property type="entry name" value="LITAF"/>
    <property type="match status" value="1"/>
</dbReference>
<evidence type="ECO:0000313" key="10">
    <source>
        <dbReference type="Proteomes" id="UP000694925"/>
    </source>
</evidence>